<keyword evidence="8" id="KW-1185">Reference proteome</keyword>
<dbReference type="EMBL" id="JBHTLM010000026">
    <property type="protein sequence ID" value="MFD1179185.1"/>
    <property type="molecule type" value="Genomic_DNA"/>
</dbReference>
<feature type="transmembrane region" description="Helical" evidence="5">
    <location>
        <begin position="53"/>
        <end position="75"/>
    </location>
</feature>
<evidence type="ECO:0000256" key="3">
    <source>
        <dbReference type="ARBA" id="ARBA00022989"/>
    </source>
</evidence>
<evidence type="ECO:0000313" key="8">
    <source>
        <dbReference type="Proteomes" id="UP001597262"/>
    </source>
</evidence>
<dbReference type="RefSeq" id="WP_379321612.1">
    <property type="nucleotide sequence ID" value="NZ_JBHTLM010000026.1"/>
</dbReference>
<comment type="subcellular location">
    <subcellularLocation>
        <location evidence="1">Membrane</location>
        <topology evidence="1">Multi-pass membrane protein</topology>
    </subcellularLocation>
</comment>
<feature type="transmembrane region" description="Helical" evidence="5">
    <location>
        <begin position="87"/>
        <end position="111"/>
    </location>
</feature>
<reference evidence="8" key="1">
    <citation type="journal article" date="2019" name="Int. J. Syst. Evol. Microbiol.">
        <title>The Global Catalogue of Microorganisms (GCM) 10K type strain sequencing project: providing services to taxonomists for standard genome sequencing and annotation.</title>
        <authorList>
            <consortium name="The Broad Institute Genomics Platform"/>
            <consortium name="The Broad Institute Genome Sequencing Center for Infectious Disease"/>
            <person name="Wu L."/>
            <person name="Ma J."/>
        </authorList>
    </citation>
    <scope>NUCLEOTIDE SEQUENCE [LARGE SCALE GENOMIC DNA]</scope>
    <source>
        <strain evidence="8">CCUG 59189</strain>
    </source>
</reference>
<sequence>MNMTKSDLTTTELLLLNSEMNKREKSLGLAYLMLLAGHLGVHRFYLKRIGTGVIQLCLFFLVILFYIVFAISVGVESVESPDSMYSFFFLIPVVLLAIALTVWVIVDACLLPGMVRKWNAELEQSLIAQIIAHRSPAGFGMQR</sequence>
<organism evidence="7 8">
    <name type="scientific">Paenibacillus puldeungensis</name>
    <dbReference type="NCBI Taxonomy" id="696536"/>
    <lineage>
        <taxon>Bacteria</taxon>
        <taxon>Bacillati</taxon>
        <taxon>Bacillota</taxon>
        <taxon>Bacilli</taxon>
        <taxon>Bacillales</taxon>
        <taxon>Paenibacillaceae</taxon>
        <taxon>Paenibacillus</taxon>
    </lineage>
</organism>
<evidence type="ECO:0000256" key="2">
    <source>
        <dbReference type="ARBA" id="ARBA00022692"/>
    </source>
</evidence>
<dbReference type="InterPro" id="IPR007829">
    <property type="entry name" value="TM2"/>
</dbReference>
<accession>A0ABW3S4T8</accession>
<evidence type="ECO:0000256" key="1">
    <source>
        <dbReference type="ARBA" id="ARBA00004141"/>
    </source>
</evidence>
<dbReference type="Pfam" id="PF05154">
    <property type="entry name" value="TM2"/>
    <property type="match status" value="1"/>
</dbReference>
<evidence type="ECO:0000313" key="7">
    <source>
        <dbReference type="EMBL" id="MFD1179185.1"/>
    </source>
</evidence>
<keyword evidence="4 5" id="KW-0472">Membrane</keyword>
<feature type="domain" description="TM2" evidence="6">
    <location>
        <begin position="24"/>
        <end position="68"/>
    </location>
</feature>
<evidence type="ECO:0000256" key="5">
    <source>
        <dbReference type="SAM" id="Phobius"/>
    </source>
</evidence>
<keyword evidence="3 5" id="KW-1133">Transmembrane helix</keyword>
<keyword evidence="2 5" id="KW-0812">Transmembrane</keyword>
<comment type="caution">
    <text evidence="7">The sequence shown here is derived from an EMBL/GenBank/DDBJ whole genome shotgun (WGS) entry which is preliminary data.</text>
</comment>
<protein>
    <submittedName>
        <fullName evidence="7">TM2 domain-containing protein</fullName>
    </submittedName>
</protein>
<evidence type="ECO:0000256" key="4">
    <source>
        <dbReference type="ARBA" id="ARBA00023136"/>
    </source>
</evidence>
<dbReference type="Proteomes" id="UP001597262">
    <property type="component" value="Unassembled WGS sequence"/>
</dbReference>
<gene>
    <name evidence="7" type="ORF">ACFQ3W_23230</name>
</gene>
<evidence type="ECO:0000259" key="6">
    <source>
        <dbReference type="Pfam" id="PF05154"/>
    </source>
</evidence>
<name>A0ABW3S4T8_9BACL</name>
<proteinExistence type="predicted"/>